<evidence type="ECO:0000313" key="3">
    <source>
        <dbReference type="EMBL" id="MDT0584050.1"/>
    </source>
</evidence>
<evidence type="ECO:0000313" key="4">
    <source>
        <dbReference type="Proteomes" id="UP001249020"/>
    </source>
</evidence>
<evidence type="ECO:0000256" key="1">
    <source>
        <dbReference type="SAM" id="Phobius"/>
    </source>
</evidence>
<dbReference type="RefSeq" id="WP_311362817.1">
    <property type="nucleotide sequence ID" value="NZ_JAVRIE010000007.1"/>
</dbReference>
<dbReference type="EMBL" id="JAVRIE010000007">
    <property type="protein sequence ID" value="MDT0584050.1"/>
    <property type="molecule type" value="Genomic_DNA"/>
</dbReference>
<gene>
    <name evidence="3" type="ORF">RM544_15995</name>
</gene>
<keyword evidence="1" id="KW-0812">Transmembrane</keyword>
<dbReference type="PANTHER" id="PTHR34473">
    <property type="entry name" value="UPF0699 TRANSMEMBRANE PROTEIN YDBS"/>
    <property type="match status" value="1"/>
</dbReference>
<dbReference type="Pfam" id="PF03703">
    <property type="entry name" value="bPH_2"/>
    <property type="match status" value="1"/>
</dbReference>
<keyword evidence="4" id="KW-1185">Reference proteome</keyword>
<organism evidence="3 4">
    <name type="scientific">Brumicola blandensis</name>
    <dbReference type="NCBI Taxonomy" id="3075611"/>
    <lineage>
        <taxon>Bacteria</taxon>
        <taxon>Pseudomonadati</taxon>
        <taxon>Pseudomonadota</taxon>
        <taxon>Gammaproteobacteria</taxon>
        <taxon>Alteromonadales</taxon>
        <taxon>Alteromonadaceae</taxon>
        <taxon>Brumicola</taxon>
    </lineage>
</organism>
<feature type="domain" description="YdbS-like PH" evidence="2">
    <location>
        <begin position="94"/>
        <end position="169"/>
    </location>
</feature>
<reference evidence="3 4" key="1">
    <citation type="submission" date="2023-09" db="EMBL/GenBank/DDBJ databases">
        <authorList>
            <person name="Rey-Velasco X."/>
        </authorList>
    </citation>
    <scope>NUCLEOTIDE SEQUENCE [LARGE SCALE GENOMIC DNA]</scope>
    <source>
        <strain evidence="3 4">W409</strain>
    </source>
</reference>
<feature type="transmembrane region" description="Helical" evidence="1">
    <location>
        <begin position="33"/>
        <end position="55"/>
    </location>
</feature>
<name>A0AAW8R811_9ALTE</name>
<dbReference type="InterPro" id="IPR005182">
    <property type="entry name" value="YdbS-like_PH"/>
</dbReference>
<dbReference type="AlphaFoldDB" id="A0AAW8R811"/>
<proteinExistence type="predicted"/>
<dbReference type="PANTHER" id="PTHR34473:SF2">
    <property type="entry name" value="UPF0699 TRANSMEMBRANE PROTEIN YDBT"/>
    <property type="match status" value="1"/>
</dbReference>
<sequence>METITSNRQVELDGLTEVESMDMKALSPKYRRLNIQISFAFWGGFAAIIALVLLQPFFDLPTFFNEHAWIAISVLLFLMIWSVIYHYFADPKKKYAIREHDIHFQTGWIFQKRTSQPIMRIQHIEIERGPIERKAGLATLQVFSAGGANHTFEIPGLVHEKAIELRQFILDHKDVREDG</sequence>
<accession>A0AAW8R811</accession>
<comment type="caution">
    <text evidence="3">The sequence shown here is derived from an EMBL/GenBank/DDBJ whole genome shotgun (WGS) entry which is preliminary data.</text>
</comment>
<protein>
    <submittedName>
        <fullName evidence="3">PH domain-containing protein</fullName>
    </submittedName>
</protein>
<feature type="transmembrane region" description="Helical" evidence="1">
    <location>
        <begin position="67"/>
        <end position="88"/>
    </location>
</feature>
<keyword evidence="1" id="KW-1133">Transmembrane helix</keyword>
<keyword evidence="1" id="KW-0472">Membrane</keyword>
<evidence type="ECO:0000259" key="2">
    <source>
        <dbReference type="Pfam" id="PF03703"/>
    </source>
</evidence>
<dbReference type="Proteomes" id="UP001249020">
    <property type="component" value="Unassembled WGS sequence"/>
</dbReference>